<name>A0A3B1B875_9ZZZZ</name>
<reference evidence="1" key="1">
    <citation type="submission" date="2018-06" db="EMBL/GenBank/DDBJ databases">
        <authorList>
            <person name="Zhirakovskaya E."/>
        </authorList>
    </citation>
    <scope>NUCLEOTIDE SEQUENCE</scope>
</reference>
<dbReference type="EMBL" id="UOFW01000211">
    <property type="protein sequence ID" value="VAX07608.1"/>
    <property type="molecule type" value="Genomic_DNA"/>
</dbReference>
<accession>A0A3B1B875</accession>
<sequence>MAHSEKMNNTTRLTNNFEYKKELAFQLVKRFGMTAARQTCIENKWDEVLKAVDSVRAH</sequence>
<protein>
    <submittedName>
        <fullName evidence="1">Uncharacterized protein</fullName>
    </submittedName>
</protein>
<gene>
    <name evidence="1" type="ORF">MNBD_ALPHA03-230</name>
</gene>
<organism evidence="1">
    <name type="scientific">hydrothermal vent metagenome</name>
    <dbReference type="NCBI Taxonomy" id="652676"/>
    <lineage>
        <taxon>unclassified sequences</taxon>
        <taxon>metagenomes</taxon>
        <taxon>ecological metagenomes</taxon>
    </lineage>
</organism>
<dbReference type="AlphaFoldDB" id="A0A3B1B875"/>
<evidence type="ECO:0000313" key="1">
    <source>
        <dbReference type="EMBL" id="VAX07608.1"/>
    </source>
</evidence>
<proteinExistence type="predicted"/>